<evidence type="ECO:0000313" key="4">
    <source>
        <dbReference type="Proteomes" id="UP000011715"/>
    </source>
</evidence>
<dbReference type="OrthoDB" id="10417768at2759"/>
<evidence type="ECO:0000313" key="2">
    <source>
        <dbReference type="EMBL" id="KLU92998.1"/>
    </source>
</evidence>
<protein>
    <submittedName>
        <fullName evidence="2 3">Uncharacterized protein</fullName>
    </submittedName>
</protein>
<dbReference type="AlphaFoldDB" id="A0A0C4EGI9"/>
<reference evidence="2" key="3">
    <citation type="submission" date="2011-03" db="EMBL/GenBank/DDBJ databases">
        <title>Annotation of Magnaporthe poae ATCC 64411.</title>
        <authorList>
            <person name="Ma L.-J."/>
            <person name="Dead R."/>
            <person name="Young S.K."/>
            <person name="Zeng Q."/>
            <person name="Gargeya S."/>
            <person name="Fitzgerald M."/>
            <person name="Haas B."/>
            <person name="Abouelleil A."/>
            <person name="Alvarado L."/>
            <person name="Arachchi H.M."/>
            <person name="Berlin A."/>
            <person name="Brown A."/>
            <person name="Chapman S.B."/>
            <person name="Chen Z."/>
            <person name="Dunbar C."/>
            <person name="Freedman E."/>
            <person name="Gearin G."/>
            <person name="Gellesch M."/>
            <person name="Goldberg J."/>
            <person name="Griggs A."/>
            <person name="Gujja S."/>
            <person name="Heiman D."/>
            <person name="Howarth C."/>
            <person name="Larson L."/>
            <person name="Lui A."/>
            <person name="MacDonald P.J.P."/>
            <person name="Mehta T."/>
            <person name="Montmayeur A."/>
            <person name="Murphy C."/>
            <person name="Neiman D."/>
            <person name="Pearson M."/>
            <person name="Priest M."/>
            <person name="Roberts A."/>
            <person name="Saif S."/>
            <person name="Shea T."/>
            <person name="Shenoy N."/>
            <person name="Sisk P."/>
            <person name="Stolte C."/>
            <person name="Sykes S."/>
            <person name="Yandava C."/>
            <person name="Wortman J."/>
            <person name="Nusbaum C."/>
            <person name="Birren B."/>
        </authorList>
    </citation>
    <scope>NUCLEOTIDE SEQUENCE</scope>
    <source>
        <strain evidence="2">ATCC 64411</strain>
    </source>
</reference>
<evidence type="ECO:0000313" key="3">
    <source>
        <dbReference type="EnsemblFungi" id="MAPG_11941T0"/>
    </source>
</evidence>
<accession>A0A0C4EGI9</accession>
<dbReference type="EMBL" id="ADBL01002983">
    <property type="status" value="NOT_ANNOTATED_CDS"/>
    <property type="molecule type" value="Genomic_DNA"/>
</dbReference>
<sequence length="284" mass="31151">MTAFPDDEVVQLLGPFNIDAWNKSLLANLGDLQPFITHKPVKPRKPEGREARKIWKRCRRTARELVSQSLTSVSHLLQVGSDAAAFNRRAGRGALPSSPAKDRRARRNPRKIYESALHAMRVLADSTRVTTSLVRQLCTVQRSNFQSLAAYQNRIQDLRRQLSLLGCDPGDRFMVFLAIGGLDSSSGAVQDRLLREVFTGRGAGFSPPPAAQAQIDSPTVVGNKKQKNTLAMGTVAENGTAWRKLMEQMSTRAIKERCTPVPQPGPGEQSAKDSKNDLGGPVTP</sequence>
<feature type="region of interest" description="Disordered" evidence="1">
    <location>
        <begin position="88"/>
        <end position="108"/>
    </location>
</feature>
<reference evidence="3" key="4">
    <citation type="journal article" date="2015" name="G3 (Bethesda)">
        <title>Genome sequences of three phytopathogenic species of the Magnaporthaceae family of fungi.</title>
        <authorList>
            <person name="Okagaki L.H."/>
            <person name="Nunes C.C."/>
            <person name="Sailsbery J."/>
            <person name="Clay B."/>
            <person name="Brown D."/>
            <person name="John T."/>
            <person name="Oh Y."/>
            <person name="Young N."/>
            <person name="Fitzgerald M."/>
            <person name="Haas B.J."/>
            <person name="Zeng Q."/>
            <person name="Young S."/>
            <person name="Adiconis X."/>
            <person name="Fan L."/>
            <person name="Levin J.Z."/>
            <person name="Mitchell T.K."/>
            <person name="Okubara P.A."/>
            <person name="Farman M.L."/>
            <person name="Kohn L.M."/>
            <person name="Birren B."/>
            <person name="Ma L.-J."/>
            <person name="Dean R.A."/>
        </authorList>
    </citation>
    <scope>NUCLEOTIDE SEQUENCE</scope>
    <source>
        <strain evidence="3">ATCC 64411 / 73-15</strain>
    </source>
</reference>
<organism evidence="3 4">
    <name type="scientific">Magnaporthiopsis poae (strain ATCC 64411 / 73-15)</name>
    <name type="common">Kentucky bluegrass fungus</name>
    <name type="synonym">Magnaporthe poae</name>
    <dbReference type="NCBI Taxonomy" id="644358"/>
    <lineage>
        <taxon>Eukaryota</taxon>
        <taxon>Fungi</taxon>
        <taxon>Dikarya</taxon>
        <taxon>Ascomycota</taxon>
        <taxon>Pezizomycotina</taxon>
        <taxon>Sordariomycetes</taxon>
        <taxon>Sordariomycetidae</taxon>
        <taxon>Magnaporthales</taxon>
        <taxon>Magnaporthaceae</taxon>
        <taxon>Magnaporthiopsis</taxon>
    </lineage>
</organism>
<reference evidence="4" key="2">
    <citation type="submission" date="2010-05" db="EMBL/GenBank/DDBJ databases">
        <title>The genome sequence of Magnaporthe poae strain ATCC 64411.</title>
        <authorList>
            <person name="Ma L.-J."/>
            <person name="Dead R."/>
            <person name="Young S."/>
            <person name="Zeng Q."/>
            <person name="Koehrsen M."/>
            <person name="Alvarado L."/>
            <person name="Berlin A."/>
            <person name="Chapman S.B."/>
            <person name="Chen Z."/>
            <person name="Freedman E."/>
            <person name="Gellesch M."/>
            <person name="Goldberg J."/>
            <person name="Griggs A."/>
            <person name="Gujja S."/>
            <person name="Heilman E.R."/>
            <person name="Heiman D."/>
            <person name="Hepburn T."/>
            <person name="Howarth C."/>
            <person name="Jen D."/>
            <person name="Larson L."/>
            <person name="Mehta T."/>
            <person name="Neiman D."/>
            <person name="Pearson M."/>
            <person name="Roberts A."/>
            <person name="Saif S."/>
            <person name="Shea T."/>
            <person name="Shenoy N."/>
            <person name="Sisk P."/>
            <person name="Stolte C."/>
            <person name="Sykes S."/>
            <person name="Walk T."/>
            <person name="White J."/>
            <person name="Yandava C."/>
            <person name="Haas B."/>
            <person name="Nusbaum C."/>
            <person name="Birren B."/>
        </authorList>
    </citation>
    <scope>NUCLEOTIDE SEQUENCE [LARGE SCALE GENOMIC DNA]</scope>
    <source>
        <strain evidence="4">ATCC 64411 / 73-15</strain>
    </source>
</reference>
<proteinExistence type="predicted"/>
<dbReference type="Proteomes" id="UP000011715">
    <property type="component" value="Unassembled WGS sequence"/>
</dbReference>
<dbReference type="eggNOG" id="ENOG502RMH8">
    <property type="taxonomic scope" value="Eukaryota"/>
</dbReference>
<dbReference type="VEuPathDB" id="FungiDB:MAPG_11941"/>
<dbReference type="EnsemblFungi" id="MAPG_11941T0">
    <property type="protein sequence ID" value="MAPG_11941T0"/>
    <property type="gene ID" value="MAPG_11941"/>
</dbReference>
<reference evidence="2" key="1">
    <citation type="submission" date="2010-05" db="EMBL/GenBank/DDBJ databases">
        <title>The Genome Sequence of Magnaporthe poae strain ATCC 64411.</title>
        <authorList>
            <consortium name="The Broad Institute Genome Sequencing Platform"/>
            <consortium name="Broad Institute Genome Sequencing Center for Infectious Disease"/>
            <person name="Ma L.-J."/>
            <person name="Dead R."/>
            <person name="Young S."/>
            <person name="Zeng Q."/>
            <person name="Koehrsen M."/>
            <person name="Alvarado L."/>
            <person name="Berlin A."/>
            <person name="Chapman S.B."/>
            <person name="Chen Z."/>
            <person name="Freedman E."/>
            <person name="Gellesch M."/>
            <person name="Goldberg J."/>
            <person name="Griggs A."/>
            <person name="Gujja S."/>
            <person name="Heilman E.R."/>
            <person name="Heiman D."/>
            <person name="Hepburn T."/>
            <person name="Howarth C."/>
            <person name="Jen D."/>
            <person name="Larson L."/>
            <person name="Mehta T."/>
            <person name="Neiman D."/>
            <person name="Pearson M."/>
            <person name="Roberts A."/>
            <person name="Saif S."/>
            <person name="Shea T."/>
            <person name="Shenoy N."/>
            <person name="Sisk P."/>
            <person name="Stolte C."/>
            <person name="Sykes S."/>
            <person name="Walk T."/>
            <person name="White J."/>
            <person name="Yandava C."/>
            <person name="Haas B."/>
            <person name="Nusbaum C."/>
            <person name="Birren B."/>
        </authorList>
    </citation>
    <scope>NUCLEOTIDE SEQUENCE</scope>
    <source>
        <strain evidence="2">ATCC 64411</strain>
    </source>
</reference>
<gene>
    <name evidence="2" type="ORF">MAPG_11941</name>
</gene>
<dbReference type="EMBL" id="GL877051">
    <property type="protein sequence ID" value="KLU92998.1"/>
    <property type="molecule type" value="Genomic_DNA"/>
</dbReference>
<evidence type="ECO:0000256" key="1">
    <source>
        <dbReference type="SAM" id="MobiDB-lite"/>
    </source>
</evidence>
<keyword evidence="4" id="KW-1185">Reference proteome</keyword>
<feature type="region of interest" description="Disordered" evidence="1">
    <location>
        <begin position="251"/>
        <end position="284"/>
    </location>
</feature>
<reference evidence="3" key="5">
    <citation type="submission" date="2015-06" db="UniProtKB">
        <authorList>
            <consortium name="EnsemblFungi"/>
        </authorList>
    </citation>
    <scope>IDENTIFICATION</scope>
    <source>
        <strain evidence="3">ATCC 64411</strain>
    </source>
</reference>
<name>A0A0C4EGI9_MAGP6</name>